<proteinExistence type="predicted"/>
<feature type="transmembrane region" description="Helical" evidence="2">
    <location>
        <begin position="12"/>
        <end position="31"/>
    </location>
</feature>
<gene>
    <name evidence="4" type="ORF">NDI54_10350</name>
</gene>
<reference evidence="4 5" key="1">
    <citation type="submission" date="2022-06" db="EMBL/GenBank/DDBJ databases">
        <title>Haloarcula sp. a new haloarchaeum isolate from saline soil.</title>
        <authorList>
            <person name="Strakova D."/>
            <person name="Galisteo C."/>
            <person name="Sanchez-Porro C."/>
            <person name="Ventosa A."/>
        </authorList>
    </citation>
    <scope>NUCLEOTIDE SEQUENCE [LARGE SCALE GENOMIC DNA]</scope>
    <source>
        <strain evidence="4 5">S1AR25-5A</strain>
    </source>
</reference>
<dbReference type="InterPro" id="IPR018649">
    <property type="entry name" value="SHOCT"/>
</dbReference>
<dbReference type="Pfam" id="PF09851">
    <property type="entry name" value="SHOCT"/>
    <property type="match status" value="1"/>
</dbReference>
<keyword evidence="5" id="KW-1185">Reference proteome</keyword>
<protein>
    <submittedName>
        <fullName evidence="4">SHOCT domain-containing protein</fullName>
    </submittedName>
</protein>
<organism evidence="4 5">
    <name type="scientific">Haloarcula terrestris</name>
    <dbReference type="NCBI Taxonomy" id="2950533"/>
    <lineage>
        <taxon>Archaea</taxon>
        <taxon>Methanobacteriati</taxon>
        <taxon>Methanobacteriota</taxon>
        <taxon>Stenosarchaea group</taxon>
        <taxon>Halobacteria</taxon>
        <taxon>Halobacteriales</taxon>
        <taxon>Haloarculaceae</taxon>
        <taxon>Haloarcula</taxon>
    </lineage>
</organism>
<evidence type="ECO:0000256" key="2">
    <source>
        <dbReference type="SAM" id="Phobius"/>
    </source>
</evidence>
<evidence type="ECO:0000313" key="5">
    <source>
        <dbReference type="Proteomes" id="UP001253439"/>
    </source>
</evidence>
<name>A0AAE4EX53_9EURY</name>
<feature type="domain" description="SHOCT" evidence="3">
    <location>
        <begin position="86"/>
        <end position="113"/>
    </location>
</feature>
<dbReference type="AlphaFoldDB" id="A0AAE4EX53"/>
<keyword evidence="2" id="KW-0812">Transmembrane</keyword>
<feature type="transmembrane region" description="Helical" evidence="2">
    <location>
        <begin position="37"/>
        <end position="56"/>
    </location>
</feature>
<evidence type="ECO:0000313" key="4">
    <source>
        <dbReference type="EMBL" id="MDS0221745.1"/>
    </source>
</evidence>
<dbReference type="RefSeq" id="WP_310896389.1">
    <property type="nucleotide sequence ID" value="NZ_JAMQOM010000004.1"/>
</dbReference>
<sequence length="141" mass="16016">MTARSPRERVRDNATALASLAVTGFWLAAMFTGQEWWLVALLVGYVVVVPLVELLYGDADEDEAVAEASVDETETPRASSADTDETPLERLRRRYAEGELTDEQFERKLERLLETETLEDIEDDAAVRDKARERQHETEET</sequence>
<feature type="region of interest" description="Disordered" evidence="1">
    <location>
        <begin position="65"/>
        <end position="90"/>
    </location>
</feature>
<evidence type="ECO:0000256" key="1">
    <source>
        <dbReference type="SAM" id="MobiDB-lite"/>
    </source>
</evidence>
<dbReference type="Proteomes" id="UP001253439">
    <property type="component" value="Unassembled WGS sequence"/>
</dbReference>
<keyword evidence="2" id="KW-1133">Transmembrane helix</keyword>
<comment type="caution">
    <text evidence="4">The sequence shown here is derived from an EMBL/GenBank/DDBJ whole genome shotgun (WGS) entry which is preliminary data.</text>
</comment>
<accession>A0AAE4EX53</accession>
<evidence type="ECO:0000259" key="3">
    <source>
        <dbReference type="Pfam" id="PF09851"/>
    </source>
</evidence>
<keyword evidence="2" id="KW-0472">Membrane</keyword>
<dbReference type="EMBL" id="JAMQOM010000004">
    <property type="protein sequence ID" value="MDS0221745.1"/>
    <property type="molecule type" value="Genomic_DNA"/>
</dbReference>